<dbReference type="Proteomes" id="UP000694568">
    <property type="component" value="Unplaced"/>
</dbReference>
<dbReference type="Ensembl" id="ENSSLUT00000012125.1">
    <property type="protein sequence ID" value="ENSSLUP00000011722.1"/>
    <property type="gene ID" value="ENSSLUG00000005589.1"/>
</dbReference>
<sequence>RQCHYVLSTKGLITACLKAAGTEPKLRQELKKVRRLDPMVLLKTSFTILAGTMSRGPLEGFMCCTTSLSNVSESGLNSSNTAECAGEAGTNTLKLALAFFLTDATLLIK</sequence>
<organism evidence="1 2">
    <name type="scientific">Sander lucioperca</name>
    <name type="common">Pike-perch</name>
    <name type="synonym">Perca lucioperca</name>
    <dbReference type="NCBI Taxonomy" id="283035"/>
    <lineage>
        <taxon>Eukaryota</taxon>
        <taxon>Metazoa</taxon>
        <taxon>Chordata</taxon>
        <taxon>Craniata</taxon>
        <taxon>Vertebrata</taxon>
        <taxon>Euteleostomi</taxon>
        <taxon>Actinopterygii</taxon>
        <taxon>Neopterygii</taxon>
        <taxon>Teleostei</taxon>
        <taxon>Neoteleostei</taxon>
        <taxon>Acanthomorphata</taxon>
        <taxon>Eupercaria</taxon>
        <taxon>Perciformes</taxon>
        <taxon>Percoidei</taxon>
        <taxon>Percidae</taxon>
        <taxon>Luciopercinae</taxon>
        <taxon>Sander</taxon>
    </lineage>
</organism>
<accession>A0A8C9XQ30</accession>
<evidence type="ECO:0000313" key="1">
    <source>
        <dbReference type="Ensembl" id="ENSSLUP00000011722.1"/>
    </source>
</evidence>
<evidence type="ECO:0000313" key="2">
    <source>
        <dbReference type="Proteomes" id="UP000694568"/>
    </source>
</evidence>
<dbReference type="AlphaFoldDB" id="A0A8C9XQ30"/>
<protein>
    <submittedName>
        <fullName evidence="1">Uncharacterized protein</fullName>
    </submittedName>
</protein>
<dbReference type="GeneTree" id="ENSGT01010000228665"/>
<keyword evidence="2" id="KW-1185">Reference proteome</keyword>
<name>A0A8C9XQ30_SANLU</name>
<reference evidence="1" key="1">
    <citation type="submission" date="2025-08" db="UniProtKB">
        <authorList>
            <consortium name="Ensembl"/>
        </authorList>
    </citation>
    <scope>IDENTIFICATION</scope>
</reference>
<reference evidence="1" key="2">
    <citation type="submission" date="2025-09" db="UniProtKB">
        <authorList>
            <consortium name="Ensembl"/>
        </authorList>
    </citation>
    <scope>IDENTIFICATION</scope>
</reference>
<proteinExistence type="predicted"/>